<feature type="region of interest" description="Disordered" evidence="3">
    <location>
        <begin position="217"/>
        <end position="259"/>
    </location>
</feature>
<sequence>MNRFIILFLLLIPGMSRSQNLSFDGTNDYVSTANTSDLSGNSTASIQVWIYKTSDPASGVILYHGSGAADGANFAYQIYEVNGEDLISFYLKTSSAATGINFDSDDISLNTWHQIVGVYDGSNLKSYLNGTLKGTSGGITGSTQSINKPLHIGKQYNGSYFAGLIDEVAIWDDALSAAEITALYNSRAGLVATANSGNYTSSGDLIGYWPMNEGSGSSLADGSSNSSTGTINGASWSTSTQPTVTSVTSSTGNGTKKVG</sequence>
<protein>
    <recommendedName>
        <fullName evidence="4">LamG-like jellyroll fold domain-containing protein</fullName>
    </recommendedName>
</protein>
<dbReference type="Pfam" id="PF13385">
    <property type="entry name" value="Laminin_G_3"/>
    <property type="match status" value="1"/>
</dbReference>
<keyword evidence="2" id="KW-1015">Disulfide bond</keyword>
<evidence type="ECO:0000256" key="1">
    <source>
        <dbReference type="ARBA" id="ARBA00022729"/>
    </source>
</evidence>
<dbReference type="SMART" id="SM00560">
    <property type="entry name" value="LamGL"/>
    <property type="match status" value="1"/>
</dbReference>
<dbReference type="AlphaFoldDB" id="A0A382QJU2"/>
<dbReference type="InterPro" id="IPR013320">
    <property type="entry name" value="ConA-like_dom_sf"/>
</dbReference>
<dbReference type="EMBL" id="UINC01114716">
    <property type="protein sequence ID" value="SVC85218.1"/>
    <property type="molecule type" value="Genomic_DNA"/>
</dbReference>
<name>A0A382QJU2_9ZZZZ</name>
<evidence type="ECO:0000313" key="5">
    <source>
        <dbReference type="EMBL" id="SVC85218.1"/>
    </source>
</evidence>
<evidence type="ECO:0000256" key="2">
    <source>
        <dbReference type="ARBA" id="ARBA00023157"/>
    </source>
</evidence>
<feature type="non-terminal residue" evidence="5">
    <location>
        <position position="259"/>
    </location>
</feature>
<proteinExistence type="predicted"/>
<evidence type="ECO:0000259" key="4">
    <source>
        <dbReference type="SMART" id="SM00560"/>
    </source>
</evidence>
<reference evidence="5" key="1">
    <citation type="submission" date="2018-05" db="EMBL/GenBank/DDBJ databases">
        <authorList>
            <person name="Lanie J.A."/>
            <person name="Ng W.-L."/>
            <person name="Kazmierczak K.M."/>
            <person name="Andrzejewski T.M."/>
            <person name="Davidsen T.M."/>
            <person name="Wayne K.J."/>
            <person name="Tettelin H."/>
            <person name="Glass J.I."/>
            <person name="Rusch D."/>
            <person name="Podicherti R."/>
            <person name="Tsui H.-C.T."/>
            <person name="Winkler M.E."/>
        </authorList>
    </citation>
    <scope>NUCLEOTIDE SEQUENCE</scope>
</reference>
<dbReference type="Gene3D" id="2.60.120.200">
    <property type="match status" value="1"/>
</dbReference>
<feature type="compositionally biased region" description="Low complexity" evidence="3">
    <location>
        <begin position="217"/>
        <end position="251"/>
    </location>
</feature>
<dbReference type="SUPFAM" id="SSF49899">
    <property type="entry name" value="Concanavalin A-like lectins/glucanases"/>
    <property type="match status" value="1"/>
</dbReference>
<accession>A0A382QJU2</accession>
<evidence type="ECO:0000256" key="3">
    <source>
        <dbReference type="SAM" id="MobiDB-lite"/>
    </source>
</evidence>
<feature type="domain" description="LamG-like jellyroll fold" evidence="4">
    <location>
        <begin position="45"/>
        <end position="178"/>
    </location>
</feature>
<dbReference type="InterPro" id="IPR006558">
    <property type="entry name" value="LamG-like"/>
</dbReference>
<gene>
    <name evidence="5" type="ORF">METZ01_LOCUS338072</name>
</gene>
<keyword evidence="1" id="KW-0732">Signal</keyword>
<organism evidence="5">
    <name type="scientific">marine metagenome</name>
    <dbReference type="NCBI Taxonomy" id="408172"/>
    <lineage>
        <taxon>unclassified sequences</taxon>
        <taxon>metagenomes</taxon>
        <taxon>ecological metagenomes</taxon>
    </lineage>
</organism>